<dbReference type="EMBL" id="JAFBEB010000022">
    <property type="protein sequence ID" value="MBM7592259.1"/>
    <property type="molecule type" value="Genomic_DNA"/>
</dbReference>
<dbReference type="RefSeq" id="WP_204520072.1">
    <property type="nucleotide sequence ID" value="NZ_JAFBEB010000022.1"/>
</dbReference>
<organism evidence="1 2">
    <name type="scientific">Brevibacillus fulvus</name>
    <dbReference type="NCBI Taxonomy" id="1125967"/>
    <lineage>
        <taxon>Bacteria</taxon>
        <taxon>Bacillati</taxon>
        <taxon>Bacillota</taxon>
        <taxon>Bacilli</taxon>
        <taxon>Bacillales</taxon>
        <taxon>Paenibacillaceae</taxon>
        <taxon>Brevibacillus</taxon>
    </lineage>
</organism>
<keyword evidence="2" id="KW-1185">Reference proteome</keyword>
<proteinExistence type="predicted"/>
<protein>
    <submittedName>
        <fullName evidence="1">Uncharacterized protein</fullName>
    </submittedName>
</protein>
<accession>A0A938Y4Q3</accession>
<reference evidence="1" key="1">
    <citation type="submission" date="2021-01" db="EMBL/GenBank/DDBJ databases">
        <title>Genomic Encyclopedia of Type Strains, Phase IV (KMG-IV): sequencing the most valuable type-strain genomes for metagenomic binning, comparative biology and taxonomic classification.</title>
        <authorList>
            <person name="Goeker M."/>
        </authorList>
    </citation>
    <scope>NUCLEOTIDE SEQUENCE</scope>
    <source>
        <strain evidence="1">DSM 25523</strain>
    </source>
</reference>
<evidence type="ECO:0000313" key="2">
    <source>
        <dbReference type="Proteomes" id="UP000717624"/>
    </source>
</evidence>
<comment type="caution">
    <text evidence="1">The sequence shown here is derived from an EMBL/GenBank/DDBJ whole genome shotgun (WGS) entry which is preliminary data.</text>
</comment>
<dbReference type="AlphaFoldDB" id="A0A938Y4Q3"/>
<name>A0A938Y4Q3_9BACL</name>
<sequence>MNFKDYVAQDTRLVFFNPDEFGEIHHVGGRDICIVIDHEELTRRKANTTNPDDGIHDAEILFYAKREDFAGRPAIDGFLTMDGKQYRVTSVQEDAFSYTIALAATRS</sequence>
<evidence type="ECO:0000313" key="1">
    <source>
        <dbReference type="EMBL" id="MBM7592259.1"/>
    </source>
</evidence>
<dbReference type="Proteomes" id="UP000717624">
    <property type="component" value="Unassembled WGS sequence"/>
</dbReference>
<gene>
    <name evidence="1" type="ORF">JOD01_003921</name>
</gene>